<keyword evidence="4 6" id="KW-0862">Zinc</keyword>
<dbReference type="SMART" id="SM00575">
    <property type="entry name" value="ZnF_PMZ"/>
    <property type="match status" value="1"/>
</dbReference>
<organism evidence="9 10">
    <name type="scientific">Kalanchoe fedtschenkoi</name>
    <name type="common">Lavender scallops</name>
    <name type="synonym">South American air plant</name>
    <dbReference type="NCBI Taxonomy" id="63787"/>
    <lineage>
        <taxon>Eukaryota</taxon>
        <taxon>Viridiplantae</taxon>
        <taxon>Streptophyta</taxon>
        <taxon>Embryophyta</taxon>
        <taxon>Tracheophyta</taxon>
        <taxon>Spermatophyta</taxon>
        <taxon>Magnoliopsida</taxon>
        <taxon>eudicotyledons</taxon>
        <taxon>Gunneridae</taxon>
        <taxon>Pentapetalae</taxon>
        <taxon>Saxifragales</taxon>
        <taxon>Crassulaceae</taxon>
        <taxon>Kalanchoe</taxon>
    </lineage>
</organism>
<evidence type="ECO:0000256" key="5">
    <source>
        <dbReference type="PROSITE-ProRule" id="PRU00325"/>
    </source>
</evidence>
<dbReference type="OMA" id="NCITHED"/>
<comment type="subcellular location">
    <subcellularLocation>
        <location evidence="6">Nucleus</location>
    </subcellularLocation>
</comment>
<keyword evidence="10" id="KW-1185">Reference proteome</keyword>
<dbReference type="PROSITE" id="PS50966">
    <property type="entry name" value="ZF_SWIM"/>
    <property type="match status" value="1"/>
</dbReference>
<feature type="region of interest" description="Disordered" evidence="7">
    <location>
        <begin position="240"/>
        <end position="280"/>
    </location>
</feature>
<keyword evidence="3 5" id="KW-0863">Zinc-finger</keyword>
<keyword evidence="2 6" id="KW-0479">Metal-binding</keyword>
<dbReference type="GO" id="GO:0005634">
    <property type="term" value="C:nucleus"/>
    <property type="evidence" value="ECO:0007669"/>
    <property type="project" value="UniProtKB-SubCell"/>
</dbReference>
<dbReference type="PANTHER" id="PTHR31669">
    <property type="entry name" value="PROTEIN FAR1-RELATED SEQUENCE 10-RELATED"/>
    <property type="match status" value="1"/>
</dbReference>
<dbReference type="GO" id="GO:0008270">
    <property type="term" value="F:zinc ion binding"/>
    <property type="evidence" value="ECO:0007669"/>
    <property type="project" value="UniProtKB-UniRule"/>
</dbReference>
<evidence type="ECO:0000313" key="10">
    <source>
        <dbReference type="Proteomes" id="UP000594263"/>
    </source>
</evidence>
<feature type="domain" description="SWIM-type" evidence="8">
    <location>
        <begin position="121"/>
        <end position="157"/>
    </location>
</feature>
<dbReference type="GO" id="GO:0006355">
    <property type="term" value="P:regulation of DNA-templated transcription"/>
    <property type="evidence" value="ECO:0007669"/>
    <property type="project" value="UniProtKB-UniRule"/>
</dbReference>
<evidence type="ECO:0000256" key="6">
    <source>
        <dbReference type="RuleBase" id="RU367018"/>
    </source>
</evidence>
<protein>
    <recommendedName>
        <fullName evidence="6">Protein FAR1-RELATED SEQUENCE</fullName>
    </recommendedName>
</protein>
<keyword evidence="6" id="KW-0539">Nucleus</keyword>
<dbReference type="Proteomes" id="UP000594263">
    <property type="component" value="Unplaced"/>
</dbReference>
<dbReference type="Gramene" id="Kaladp0048s0551.1.v1.1">
    <property type="protein sequence ID" value="Kaladp0048s0551.1.v1.1"/>
    <property type="gene ID" value="Kaladp0048s0551.v1.1"/>
</dbReference>
<evidence type="ECO:0000256" key="4">
    <source>
        <dbReference type="ARBA" id="ARBA00022833"/>
    </source>
</evidence>
<dbReference type="EnsemblPlants" id="Kaladp0048s0551.1.v1.1">
    <property type="protein sequence ID" value="Kaladp0048s0551.1.v1.1"/>
    <property type="gene ID" value="Kaladp0048s0551.v1.1"/>
</dbReference>
<dbReference type="Pfam" id="PF04434">
    <property type="entry name" value="SWIM"/>
    <property type="match status" value="1"/>
</dbReference>
<reference evidence="9" key="1">
    <citation type="submission" date="2021-01" db="UniProtKB">
        <authorList>
            <consortium name="EnsemblPlants"/>
        </authorList>
    </citation>
    <scope>IDENTIFICATION</scope>
</reference>
<evidence type="ECO:0000256" key="2">
    <source>
        <dbReference type="ARBA" id="ARBA00022723"/>
    </source>
</evidence>
<proteinExistence type="inferred from homology"/>
<name>A0A7N0TZ37_KALFE</name>
<evidence type="ECO:0000256" key="3">
    <source>
        <dbReference type="ARBA" id="ARBA00022771"/>
    </source>
</evidence>
<accession>A0A7N0TZ37</accession>
<evidence type="ECO:0000259" key="8">
    <source>
        <dbReference type="PROSITE" id="PS50966"/>
    </source>
</evidence>
<feature type="region of interest" description="Disordered" evidence="7">
    <location>
        <begin position="1"/>
        <end position="20"/>
    </location>
</feature>
<evidence type="ECO:0000313" key="9">
    <source>
        <dbReference type="EnsemblPlants" id="Kaladp0048s0551.1.v1.1"/>
    </source>
</evidence>
<evidence type="ECO:0000256" key="1">
    <source>
        <dbReference type="ARBA" id="ARBA00005889"/>
    </source>
</evidence>
<sequence length="297" mass="33735">MRDLVLAGMSTPQRSDSVNSSFDKYLHKKTSVQDFIKQHEAFLQDRYDEEARADSDPWNKLPITKSPSPLEKHMSVAYTHAVFKKGQVELLGAIACHPKPERQEGAEMVFRVQDVEKKQEFAVAWNELKAEISCVCRLFEYKGFLCRHAMIVLQICGQSQIPSHYILKRWAKDAKMRPLMPEAPLQAQSRVHRYDDLCQRAMRLGEEAALSQESYEIAFRAIDEALSNCVAVNNNSGRSSVEAGMSSASHGLRVDEENQSLNKMSKKKNSIKKRKVTPEPDDMTVEAQNLQQMVCCP</sequence>
<dbReference type="AlphaFoldDB" id="A0A7N0TZ37"/>
<feature type="compositionally biased region" description="Basic residues" evidence="7">
    <location>
        <begin position="264"/>
        <end position="275"/>
    </location>
</feature>
<evidence type="ECO:0000256" key="7">
    <source>
        <dbReference type="SAM" id="MobiDB-lite"/>
    </source>
</evidence>
<dbReference type="InterPro" id="IPR031052">
    <property type="entry name" value="FHY3/FAR1"/>
</dbReference>
<dbReference type="InterPro" id="IPR007527">
    <property type="entry name" value="Znf_SWIM"/>
</dbReference>
<comment type="similarity">
    <text evidence="1 6">Belongs to the FHY3/FAR1 family.</text>
</comment>
<dbReference type="InterPro" id="IPR006564">
    <property type="entry name" value="Znf_PMZ"/>
</dbReference>
<comment type="function">
    <text evidence="6">Putative transcription activator involved in regulating light control of development.</text>
</comment>
<dbReference type="PANTHER" id="PTHR31669:SF161">
    <property type="entry name" value="PROTEIN FAR-RED ELONGATED HYPOCOTYL 3"/>
    <property type="match status" value="1"/>
</dbReference>
<feature type="compositionally biased region" description="Polar residues" evidence="7">
    <location>
        <begin position="10"/>
        <end position="20"/>
    </location>
</feature>